<evidence type="ECO:0000313" key="3">
    <source>
        <dbReference type="EMBL" id="CAA9524686.1"/>
    </source>
</evidence>
<feature type="compositionally biased region" description="Low complexity" evidence="1">
    <location>
        <begin position="583"/>
        <end position="610"/>
    </location>
</feature>
<protein>
    <recommendedName>
        <fullName evidence="4">SHS2 domain-containing protein</fullName>
    </recommendedName>
</protein>
<name>A0A6J4TIE8_9ACTN</name>
<reference evidence="3" key="1">
    <citation type="submission" date="2020-02" db="EMBL/GenBank/DDBJ databases">
        <authorList>
            <person name="Meier V. D."/>
        </authorList>
    </citation>
    <scope>NUCLEOTIDE SEQUENCE</scope>
    <source>
        <strain evidence="3">AVDCRST_MAG67</strain>
    </source>
</reference>
<evidence type="ECO:0008006" key="4">
    <source>
        <dbReference type="Google" id="ProtNLM"/>
    </source>
</evidence>
<dbReference type="InterPro" id="IPR005883">
    <property type="entry name" value="PilM"/>
</dbReference>
<evidence type="ECO:0000256" key="2">
    <source>
        <dbReference type="SAM" id="Phobius"/>
    </source>
</evidence>
<keyword evidence="2" id="KW-0472">Membrane</keyword>
<dbReference type="EMBL" id="CADCVQ010000149">
    <property type="protein sequence ID" value="CAA9524686.1"/>
    <property type="molecule type" value="Genomic_DNA"/>
</dbReference>
<keyword evidence="2" id="KW-1133">Transmembrane helix</keyword>
<feature type="region of interest" description="Disordered" evidence="1">
    <location>
        <begin position="1"/>
        <end position="20"/>
    </location>
</feature>
<proteinExistence type="predicted"/>
<dbReference type="AlphaFoldDB" id="A0A6J4TIE8"/>
<feature type="transmembrane region" description="Helical" evidence="2">
    <location>
        <begin position="388"/>
        <end position="408"/>
    </location>
</feature>
<feature type="compositionally biased region" description="Basic and acidic residues" evidence="1">
    <location>
        <begin position="547"/>
        <end position="561"/>
    </location>
</feature>
<dbReference type="PANTHER" id="PTHR32432">
    <property type="entry name" value="CELL DIVISION PROTEIN FTSA-RELATED"/>
    <property type="match status" value="1"/>
</dbReference>
<dbReference type="InterPro" id="IPR043129">
    <property type="entry name" value="ATPase_NBD"/>
</dbReference>
<dbReference type="SUPFAM" id="SSF53067">
    <property type="entry name" value="Actin-like ATPase domain"/>
    <property type="match status" value="1"/>
</dbReference>
<accession>A0A6J4TIE8</accession>
<keyword evidence="2" id="KW-0812">Transmembrane</keyword>
<dbReference type="Gene3D" id="3.30.420.40">
    <property type="match status" value="2"/>
</dbReference>
<feature type="region of interest" description="Disordered" evidence="1">
    <location>
        <begin position="546"/>
        <end position="565"/>
    </location>
</feature>
<dbReference type="Gene3D" id="3.30.1490.300">
    <property type="match status" value="1"/>
</dbReference>
<dbReference type="PANTHER" id="PTHR32432:SF3">
    <property type="entry name" value="ETHANOLAMINE UTILIZATION PROTEIN EUTJ"/>
    <property type="match status" value="1"/>
</dbReference>
<organism evidence="3">
    <name type="scientific">uncultured Solirubrobacteraceae bacterium</name>
    <dbReference type="NCBI Taxonomy" id="1162706"/>
    <lineage>
        <taxon>Bacteria</taxon>
        <taxon>Bacillati</taxon>
        <taxon>Actinomycetota</taxon>
        <taxon>Thermoleophilia</taxon>
        <taxon>Solirubrobacterales</taxon>
        <taxon>Solirubrobacteraceae</taxon>
        <taxon>environmental samples</taxon>
    </lineage>
</organism>
<sequence length="638" mass="65315">MPIKNVLAGRRKPPGTRRSSSAVALDIAADAVVALQPSADGATARRAVVHPLPVGLVVDGEVVDADGLAGELRTLFSEHKLPRDVRVGLAHPRLVVRLVELPATIDGRELDTAVRHLATDHLPVGLDQLVVDYRRVGRVPGSNGGGLQRILMAAARVDGIDRLRRALEGAGLRVQGIALSGLAMVGALDHPPLPGEATLYVQAGALTNVVIAEDGEPLLVRAASAGSESIAAGLAERAGISHEQARAYVASLGLGAAPHHGSPAPIPDELHAAVSQQVREGLRRVVAEVQSSRGVYAARPDACPIGAVVLTGSMTAWPGVAHALEDDLHLPVIVAGRESWPQIGDAGAPVERLDVVVGLARTSSGDRPDLRPAPVAAQGREQTPVTRIAQVGCAALAILAAAIVYLVVISNQVSSDREQLAKISSELVVVERQAAALKPYDDFAKATMARRAAVVSVAKTRFNWDRALTELAEVAPGGVWLTSAKGTLTPTTAIEGGGSEAGTQTLRSALAVPALELTGCAVREGQVPAYIDRLHAITGVTEVGFSRSERRRKDASSDKGKCGKGNSRTAQFALVTYFKSSPATAPAATPAPAGTPSAAITPAPATTTAPAPAPAPAAPAGTAPPSAPSATASTGGSG</sequence>
<feature type="compositionally biased region" description="Low complexity" evidence="1">
    <location>
        <begin position="618"/>
        <end position="638"/>
    </location>
</feature>
<feature type="region of interest" description="Disordered" evidence="1">
    <location>
        <begin position="583"/>
        <end position="638"/>
    </location>
</feature>
<dbReference type="InterPro" id="IPR050696">
    <property type="entry name" value="FtsA/MreB"/>
</dbReference>
<evidence type="ECO:0000256" key="1">
    <source>
        <dbReference type="SAM" id="MobiDB-lite"/>
    </source>
</evidence>
<gene>
    <name evidence="3" type="ORF">AVDCRST_MAG67-3532</name>
</gene>
<dbReference type="Pfam" id="PF11104">
    <property type="entry name" value="PilM_2"/>
    <property type="match status" value="1"/>
</dbReference>